<sequence length="114" mass="12704">MPQIASGVRIHCHFREVIPDKKQASSFNQGLTSPFGRKWSFFEGPSTHRHQVPNISQRAPSGPSARSVPIRSVPQLTLYSALHASSTKEVMTGSRDLSPLNFSFSTLYFETLFP</sequence>
<evidence type="ECO:0000256" key="1">
    <source>
        <dbReference type="SAM" id="MobiDB-lite"/>
    </source>
</evidence>
<dbReference type="Proteomes" id="UP000827092">
    <property type="component" value="Unassembled WGS sequence"/>
</dbReference>
<evidence type="ECO:0000313" key="3">
    <source>
        <dbReference type="Proteomes" id="UP000827092"/>
    </source>
</evidence>
<accession>A0AAV6TZH1</accession>
<evidence type="ECO:0000313" key="2">
    <source>
        <dbReference type="EMBL" id="KAG8177073.1"/>
    </source>
</evidence>
<name>A0AAV6TZH1_9ARAC</name>
<protein>
    <submittedName>
        <fullName evidence="2">Uncharacterized protein</fullName>
    </submittedName>
</protein>
<gene>
    <name evidence="2" type="ORF">JTE90_015725</name>
</gene>
<dbReference type="AlphaFoldDB" id="A0AAV6TZH1"/>
<reference evidence="2 3" key="1">
    <citation type="journal article" date="2022" name="Nat. Ecol. Evol.">
        <title>A masculinizing supergene underlies an exaggerated male reproductive morph in a spider.</title>
        <authorList>
            <person name="Hendrickx F."/>
            <person name="De Corte Z."/>
            <person name="Sonet G."/>
            <person name="Van Belleghem S.M."/>
            <person name="Kostlbacher S."/>
            <person name="Vangestel C."/>
        </authorList>
    </citation>
    <scope>NUCLEOTIDE SEQUENCE [LARGE SCALE GENOMIC DNA]</scope>
    <source>
        <strain evidence="2">W744_W776</strain>
    </source>
</reference>
<keyword evidence="3" id="KW-1185">Reference proteome</keyword>
<proteinExistence type="predicted"/>
<comment type="caution">
    <text evidence="2">The sequence shown here is derived from an EMBL/GenBank/DDBJ whole genome shotgun (WGS) entry which is preliminary data.</text>
</comment>
<organism evidence="2 3">
    <name type="scientific">Oedothorax gibbosus</name>
    <dbReference type="NCBI Taxonomy" id="931172"/>
    <lineage>
        <taxon>Eukaryota</taxon>
        <taxon>Metazoa</taxon>
        <taxon>Ecdysozoa</taxon>
        <taxon>Arthropoda</taxon>
        <taxon>Chelicerata</taxon>
        <taxon>Arachnida</taxon>
        <taxon>Araneae</taxon>
        <taxon>Araneomorphae</taxon>
        <taxon>Entelegynae</taxon>
        <taxon>Araneoidea</taxon>
        <taxon>Linyphiidae</taxon>
        <taxon>Erigoninae</taxon>
        <taxon>Oedothorax</taxon>
    </lineage>
</organism>
<dbReference type="EMBL" id="JAFNEN010000822">
    <property type="protein sequence ID" value="KAG8177073.1"/>
    <property type="molecule type" value="Genomic_DNA"/>
</dbReference>
<feature type="region of interest" description="Disordered" evidence="1">
    <location>
        <begin position="49"/>
        <end position="68"/>
    </location>
</feature>